<evidence type="ECO:0000256" key="2">
    <source>
        <dbReference type="ARBA" id="ARBA00022692"/>
    </source>
</evidence>
<feature type="transmembrane region" description="Helical" evidence="7">
    <location>
        <begin position="43"/>
        <end position="66"/>
    </location>
</feature>
<dbReference type="GO" id="GO:0016020">
    <property type="term" value="C:membrane"/>
    <property type="evidence" value="ECO:0007669"/>
    <property type="project" value="UniProtKB-SubCell"/>
</dbReference>
<evidence type="ECO:0000256" key="6">
    <source>
        <dbReference type="SAM" id="MobiDB-lite"/>
    </source>
</evidence>
<reference evidence="9" key="1">
    <citation type="submission" date="2021-10" db="EMBL/GenBank/DDBJ databases">
        <authorList>
            <person name="Piombo E."/>
        </authorList>
    </citation>
    <scope>NUCLEOTIDE SEQUENCE</scope>
</reference>
<evidence type="ECO:0000256" key="3">
    <source>
        <dbReference type="ARBA" id="ARBA00022989"/>
    </source>
</evidence>
<feature type="transmembrane region" description="Helical" evidence="7">
    <location>
        <begin position="12"/>
        <end position="31"/>
    </location>
</feature>
<evidence type="ECO:0000256" key="7">
    <source>
        <dbReference type="SAM" id="Phobius"/>
    </source>
</evidence>
<comment type="subcellular location">
    <subcellularLocation>
        <location evidence="1">Membrane</location>
        <topology evidence="1">Multi-pass membrane protein</topology>
    </subcellularLocation>
</comment>
<feature type="domain" description="Rhodopsin" evidence="8">
    <location>
        <begin position="27"/>
        <end position="283"/>
    </location>
</feature>
<evidence type="ECO:0000256" key="1">
    <source>
        <dbReference type="ARBA" id="ARBA00004141"/>
    </source>
</evidence>
<gene>
    <name evidence="9" type="ORF">CSOL1703_00014777</name>
</gene>
<feature type="transmembrane region" description="Helical" evidence="7">
    <location>
        <begin position="140"/>
        <end position="168"/>
    </location>
</feature>
<dbReference type="Proteomes" id="UP000775872">
    <property type="component" value="Unassembled WGS sequence"/>
</dbReference>
<comment type="caution">
    <text evidence="9">The sequence shown here is derived from an EMBL/GenBank/DDBJ whole genome shotgun (WGS) entry which is preliminary data.</text>
</comment>
<feature type="transmembrane region" description="Helical" evidence="7">
    <location>
        <begin position="104"/>
        <end position="128"/>
    </location>
</feature>
<feature type="region of interest" description="Disordered" evidence="6">
    <location>
        <begin position="332"/>
        <end position="370"/>
    </location>
</feature>
<organism evidence="9 10">
    <name type="scientific">Clonostachys solani</name>
    <dbReference type="NCBI Taxonomy" id="160281"/>
    <lineage>
        <taxon>Eukaryota</taxon>
        <taxon>Fungi</taxon>
        <taxon>Dikarya</taxon>
        <taxon>Ascomycota</taxon>
        <taxon>Pezizomycotina</taxon>
        <taxon>Sordariomycetes</taxon>
        <taxon>Hypocreomycetidae</taxon>
        <taxon>Hypocreales</taxon>
        <taxon>Bionectriaceae</taxon>
        <taxon>Clonostachys</taxon>
    </lineage>
</organism>
<keyword evidence="10" id="KW-1185">Reference proteome</keyword>
<dbReference type="InterPro" id="IPR049326">
    <property type="entry name" value="Rhodopsin_dom_fungi"/>
</dbReference>
<dbReference type="InterPro" id="IPR052337">
    <property type="entry name" value="SAT4-like"/>
</dbReference>
<accession>A0A9N9Z9D0</accession>
<keyword evidence="4 7" id="KW-0472">Membrane</keyword>
<sequence length="370" mass="41745">MAIENRGPELQAVGITLVSFAIISTLLRCYVRLFMVKSFGFDDWCMLFALINFGLFVGCALVGVAFGTGRHHKDLQPHDIEIALKVCESPSPLLQEISLTDEKYWWLCYLWYCLSMMASKLSIGSFLLRITLRRVHVWTIYIVMVITVLTGAVFFFVTLFQCSPVWYFWDKNVSGTCVDPEVIMALTYLYSVLSVICDFTFAFLPMFIIWKLNMNKRTKIALFPIMAMGCVASAAVLVRFPYIKDFKNPDFLWATLDIAIWSTTEQGLAITAGSLATLRPLLRTIGNSLGISWSGPTEIVDPIQSPPATIGQFSSSKRSRRGPFSLTTFMRDDGVELHSNPDEHSDHNGSQPPMWKGPVASTTHRKDEEW</sequence>
<protein>
    <recommendedName>
        <fullName evidence="8">Rhodopsin domain-containing protein</fullName>
    </recommendedName>
</protein>
<proteinExistence type="inferred from homology"/>
<feature type="compositionally biased region" description="Basic and acidic residues" evidence="6">
    <location>
        <begin position="332"/>
        <end position="347"/>
    </location>
</feature>
<keyword evidence="2 7" id="KW-0812">Transmembrane</keyword>
<evidence type="ECO:0000259" key="8">
    <source>
        <dbReference type="Pfam" id="PF20684"/>
    </source>
</evidence>
<name>A0A9N9Z9D0_9HYPO</name>
<evidence type="ECO:0000256" key="4">
    <source>
        <dbReference type="ARBA" id="ARBA00023136"/>
    </source>
</evidence>
<feature type="transmembrane region" description="Helical" evidence="7">
    <location>
        <begin position="188"/>
        <end position="210"/>
    </location>
</feature>
<comment type="similarity">
    <text evidence="5">Belongs to the SAT4 family.</text>
</comment>
<feature type="transmembrane region" description="Helical" evidence="7">
    <location>
        <begin position="222"/>
        <end position="242"/>
    </location>
</feature>
<evidence type="ECO:0000256" key="5">
    <source>
        <dbReference type="ARBA" id="ARBA00038359"/>
    </source>
</evidence>
<dbReference type="PANTHER" id="PTHR33048">
    <property type="entry name" value="PTH11-LIKE INTEGRAL MEMBRANE PROTEIN (AFU_ORTHOLOGUE AFUA_5G11245)"/>
    <property type="match status" value="1"/>
</dbReference>
<dbReference type="PANTHER" id="PTHR33048:SF96">
    <property type="entry name" value="INTEGRAL MEMBRANE PROTEIN"/>
    <property type="match status" value="1"/>
</dbReference>
<evidence type="ECO:0000313" key="9">
    <source>
        <dbReference type="EMBL" id="CAH0051454.1"/>
    </source>
</evidence>
<dbReference type="AlphaFoldDB" id="A0A9N9Z9D0"/>
<dbReference type="OrthoDB" id="3936451at2759"/>
<evidence type="ECO:0000313" key="10">
    <source>
        <dbReference type="Proteomes" id="UP000775872"/>
    </source>
</evidence>
<keyword evidence="3 7" id="KW-1133">Transmembrane helix</keyword>
<dbReference type="Pfam" id="PF20684">
    <property type="entry name" value="Fung_rhodopsin"/>
    <property type="match status" value="1"/>
</dbReference>
<dbReference type="EMBL" id="CABFOC020000040">
    <property type="protein sequence ID" value="CAH0051454.1"/>
    <property type="molecule type" value="Genomic_DNA"/>
</dbReference>